<dbReference type="PANTHER" id="PTHR11228">
    <property type="entry name" value="RADICAL SAM DOMAIN PROTEIN"/>
    <property type="match status" value="1"/>
</dbReference>
<dbReference type="EMBL" id="PQWO01000027">
    <property type="protein sequence ID" value="PZD70848.1"/>
    <property type="molecule type" value="Genomic_DNA"/>
</dbReference>
<evidence type="ECO:0000256" key="3">
    <source>
        <dbReference type="ARBA" id="ARBA00023004"/>
    </source>
</evidence>
<gene>
    <name evidence="6" type="primary">skfB_2</name>
    <name evidence="6" type="ORF">C1752_08990</name>
</gene>
<keyword evidence="7" id="KW-1185">Reference proteome</keyword>
<dbReference type="InterPro" id="IPR013785">
    <property type="entry name" value="Aldolase_TIM"/>
</dbReference>
<evidence type="ECO:0000259" key="5">
    <source>
        <dbReference type="PROSITE" id="PS51918"/>
    </source>
</evidence>
<dbReference type="PANTHER" id="PTHR11228:SF7">
    <property type="entry name" value="PQQA PEPTIDE CYCLASE"/>
    <property type="match status" value="1"/>
</dbReference>
<name>A0A2W1JA03_9CYAN</name>
<dbReference type="InterPro" id="IPR058240">
    <property type="entry name" value="rSAM_sf"/>
</dbReference>
<dbReference type="Pfam" id="PF04055">
    <property type="entry name" value="Radical_SAM"/>
    <property type="match status" value="1"/>
</dbReference>
<dbReference type="PROSITE" id="PS51918">
    <property type="entry name" value="RADICAL_SAM"/>
    <property type="match status" value="1"/>
</dbReference>
<dbReference type="EC" id="1.21.98.-" evidence="6"/>
<dbReference type="OrthoDB" id="9808591at2"/>
<reference evidence="6 7" key="1">
    <citation type="journal article" date="2018" name="Sci. Rep.">
        <title>A novel species of the marine cyanobacterium Acaryochloris with a unique pigment content and lifestyle.</title>
        <authorList>
            <person name="Partensky F."/>
            <person name="Six C."/>
            <person name="Ratin M."/>
            <person name="Garczarek L."/>
            <person name="Vaulot D."/>
            <person name="Probert I."/>
            <person name="Calteau A."/>
            <person name="Gourvil P."/>
            <person name="Marie D."/>
            <person name="Grebert T."/>
            <person name="Bouchier C."/>
            <person name="Le Panse S."/>
            <person name="Gachenot M."/>
            <person name="Rodriguez F."/>
            <person name="Garrido J.L."/>
        </authorList>
    </citation>
    <scope>NUCLEOTIDE SEQUENCE [LARGE SCALE GENOMIC DNA]</scope>
    <source>
        <strain evidence="6 7">RCC1774</strain>
    </source>
</reference>
<dbReference type="GO" id="GO:0046872">
    <property type="term" value="F:metal ion binding"/>
    <property type="evidence" value="ECO:0007669"/>
    <property type="project" value="UniProtKB-KW"/>
</dbReference>
<dbReference type="Gene3D" id="3.20.20.70">
    <property type="entry name" value="Aldolase class I"/>
    <property type="match status" value="1"/>
</dbReference>
<keyword evidence="6" id="KW-0560">Oxidoreductase</keyword>
<dbReference type="AlphaFoldDB" id="A0A2W1JA03"/>
<sequence>MNNRNEYTLYSPRYSLSERAKQTSSILRASSVVAYHLLRGSKEKFAASVEITDKCNAGCSFCYVYPSEWDQNERLGGYLQLSPSEHKLKEKNVYETLRRLKSRGVVHVTLVGGETALAPKAIRLASKLFPVVWVVTNGVVKLPRLPNSVTVFVSIDGPPDYHNKSRDPKGFYKNYSYNNLQGMSANIVRNINESERGAYVHITLSKPVIKKFSDTVDWLVKDVRKLRGIIVSGTATKDFEDPCTFSIEDRKDLKKLIESAAEKYGWKLFPFNQPKVNERLFDEKYIISNSSSCSVAQRVESLNYDGSNVGKCVLRDDTLCETCVCNISGLAQAINLVDIRTISGVLRATYG</sequence>
<evidence type="ECO:0000313" key="6">
    <source>
        <dbReference type="EMBL" id="PZD70848.1"/>
    </source>
</evidence>
<evidence type="ECO:0000256" key="1">
    <source>
        <dbReference type="ARBA" id="ARBA00022691"/>
    </source>
</evidence>
<proteinExistence type="predicted"/>
<dbReference type="InterPro" id="IPR007197">
    <property type="entry name" value="rSAM"/>
</dbReference>
<evidence type="ECO:0000313" key="7">
    <source>
        <dbReference type="Proteomes" id="UP000248857"/>
    </source>
</evidence>
<dbReference type="GO" id="GO:0016491">
    <property type="term" value="F:oxidoreductase activity"/>
    <property type="evidence" value="ECO:0007669"/>
    <property type="project" value="UniProtKB-KW"/>
</dbReference>
<dbReference type="SUPFAM" id="SSF102114">
    <property type="entry name" value="Radical SAM enzymes"/>
    <property type="match status" value="1"/>
</dbReference>
<evidence type="ECO:0000256" key="2">
    <source>
        <dbReference type="ARBA" id="ARBA00022723"/>
    </source>
</evidence>
<dbReference type="RefSeq" id="WP_158535186.1">
    <property type="nucleotide sequence ID" value="NZ_CAWNWM010000027.1"/>
</dbReference>
<accession>A0A2W1JA03</accession>
<keyword evidence="2" id="KW-0479">Metal-binding</keyword>
<keyword evidence="1" id="KW-0949">S-adenosyl-L-methionine</keyword>
<protein>
    <submittedName>
        <fullName evidence="6">Sporulation killing factor maturation protein SkfB</fullName>
        <ecNumber evidence="6">1.21.98.-</ecNumber>
    </submittedName>
</protein>
<comment type="caution">
    <text evidence="6">The sequence shown here is derived from an EMBL/GenBank/DDBJ whole genome shotgun (WGS) entry which is preliminary data.</text>
</comment>
<evidence type="ECO:0000256" key="4">
    <source>
        <dbReference type="ARBA" id="ARBA00023014"/>
    </source>
</evidence>
<dbReference type="GO" id="GO:0051536">
    <property type="term" value="F:iron-sulfur cluster binding"/>
    <property type="evidence" value="ECO:0007669"/>
    <property type="project" value="UniProtKB-KW"/>
</dbReference>
<dbReference type="Proteomes" id="UP000248857">
    <property type="component" value="Unassembled WGS sequence"/>
</dbReference>
<keyword evidence="3" id="KW-0408">Iron</keyword>
<feature type="domain" description="Radical SAM core" evidence="5">
    <location>
        <begin position="41"/>
        <end position="311"/>
    </location>
</feature>
<dbReference type="SFLD" id="SFLDS00029">
    <property type="entry name" value="Radical_SAM"/>
    <property type="match status" value="1"/>
</dbReference>
<dbReference type="InterPro" id="IPR050377">
    <property type="entry name" value="Radical_SAM_PqqE_MftC-like"/>
</dbReference>
<organism evidence="6 7">
    <name type="scientific">Acaryochloris thomasi RCC1774</name>
    <dbReference type="NCBI Taxonomy" id="1764569"/>
    <lineage>
        <taxon>Bacteria</taxon>
        <taxon>Bacillati</taxon>
        <taxon>Cyanobacteriota</taxon>
        <taxon>Cyanophyceae</taxon>
        <taxon>Acaryochloridales</taxon>
        <taxon>Acaryochloridaceae</taxon>
        <taxon>Acaryochloris</taxon>
        <taxon>Acaryochloris thomasi</taxon>
    </lineage>
</organism>
<keyword evidence="4" id="KW-0411">Iron-sulfur</keyword>